<keyword evidence="3" id="KW-0106">Calcium</keyword>
<keyword evidence="4" id="KW-1015">Disulfide bond</keyword>
<evidence type="ECO:0000313" key="5">
    <source>
        <dbReference type="EMBL" id="TLD69067.1"/>
    </source>
</evidence>
<evidence type="ECO:0000256" key="1">
    <source>
        <dbReference type="ARBA" id="ARBA00001913"/>
    </source>
</evidence>
<dbReference type="OrthoDB" id="9785394at2"/>
<proteinExistence type="predicted"/>
<accession>A0A5R8K9W8</accession>
<evidence type="ECO:0000256" key="3">
    <source>
        <dbReference type="ARBA" id="ARBA00022837"/>
    </source>
</evidence>
<dbReference type="InterPro" id="IPR013320">
    <property type="entry name" value="ConA-like_dom_sf"/>
</dbReference>
<dbReference type="EMBL" id="VAUV01000016">
    <property type="protein sequence ID" value="TLD69067.1"/>
    <property type="molecule type" value="Genomic_DNA"/>
</dbReference>
<dbReference type="SUPFAM" id="SSF49899">
    <property type="entry name" value="Concanavalin A-like lectins/glucanases"/>
    <property type="match status" value="3"/>
</dbReference>
<gene>
    <name evidence="5" type="ORF">FEM03_19555</name>
</gene>
<keyword evidence="6" id="KW-1185">Reference proteome</keyword>
<dbReference type="PANTHER" id="PTHR19277">
    <property type="entry name" value="PENTRAXIN"/>
    <property type="match status" value="1"/>
</dbReference>
<dbReference type="InterPro" id="IPR051360">
    <property type="entry name" value="Neuronal_Pentraxin_Related"/>
</dbReference>
<dbReference type="PANTHER" id="PTHR19277:SF125">
    <property type="entry name" value="B6"/>
    <property type="match status" value="1"/>
</dbReference>
<keyword evidence="2" id="KW-0479">Metal-binding</keyword>
<evidence type="ECO:0000256" key="4">
    <source>
        <dbReference type="ARBA" id="ARBA00023157"/>
    </source>
</evidence>
<dbReference type="Pfam" id="PF13385">
    <property type="entry name" value="Laminin_G_3"/>
    <property type="match status" value="2"/>
</dbReference>
<dbReference type="Proteomes" id="UP000306196">
    <property type="component" value="Unassembled WGS sequence"/>
</dbReference>
<evidence type="ECO:0000256" key="2">
    <source>
        <dbReference type="ARBA" id="ARBA00022723"/>
    </source>
</evidence>
<organism evidence="5 6">
    <name type="scientific">Phragmitibacter flavus</name>
    <dbReference type="NCBI Taxonomy" id="2576071"/>
    <lineage>
        <taxon>Bacteria</taxon>
        <taxon>Pseudomonadati</taxon>
        <taxon>Verrucomicrobiota</taxon>
        <taxon>Verrucomicrobiia</taxon>
        <taxon>Verrucomicrobiales</taxon>
        <taxon>Verrucomicrobiaceae</taxon>
        <taxon>Phragmitibacter</taxon>
    </lineage>
</organism>
<name>A0A5R8K9W8_9BACT</name>
<comment type="cofactor">
    <cofactor evidence="1">
        <name>Ca(2+)</name>
        <dbReference type="ChEBI" id="CHEBI:29108"/>
    </cofactor>
</comment>
<evidence type="ECO:0000313" key="6">
    <source>
        <dbReference type="Proteomes" id="UP000306196"/>
    </source>
</evidence>
<protein>
    <submittedName>
        <fullName evidence="5">LamG domain-containing protein</fullName>
    </submittedName>
</protein>
<sequence length="3432" mass="375778">MKLFRSPILMKTPLRLFPAFLLLAFLAFLGWVPTDATGQIPTVESTFRVFQTKVNENVGIMWPASSGPFFKSDDGQSYSMGFWFRRTGDNGSGTESTIVSVGRSYIIGNLTFTRNYALNIQNGITGGQAQLKLTASRRNTGDPTAIRQEFSANINSSIDSWHYVFLTHNQSTGAFNLWVDGNLRMNVGLFGGVDGLPGIPSDAPVFVMLGGFESSATASTNNLVANFNGEFHTFTLWKGINQIVTNFNNDNVRRQGAQALLNVLENRSEDDNITLINALDHYISFDGDLRSDYPVPPNENYFLWQSRIGNFLADRPPEFPLRKQLFEGSPVGLEILVQPLEALPFVRPLLQPNIETVEVPKGKRVSFKSPEYIYVDRHGNTLIPANGAEVPSPDVIQNHAVTRWKTLGYTVAGTSISGTERAVELVATEAIKFEWQFQKEVALVIDSAVPTALRSPASGNPNPPVNKHWFAEGSGPAESPRIEGSVFEPDSANDVRYRIRGYELQGPASRPLGTITPATDRYLKMPAGSTFSGSGNALASATGISASFWLRAPTLKSFAIGMAGFFNMNGAANGGLTINIGGVTLFETSTDEESQILSRSDAWQHWAVTYDSDSQQGVLYLNGVPIRVATVAGEVSANSVSFNALGGATDLDGLRIWSRPLEAREIQESMDSPTLSPALLNGNRINLAFDDPPGHNVANAANDFGLSYFIPGGRMLLYFYPGSDQTVAATAQQVFRDEANPVTDRFFIPLQIANDQQVPAFVLSQPAAIRWHWQKEYRIENLTVNGLFDPALSTSSGKSGILNRAGILWVREGDSLTVSASKDTAGNSSVNGFVGLPSGLFENVTFVGTNLSVAASPLGLTSNSIGDFYTISSTNVSRPGRIIWNYGSTIYVVELALGGSVNPTNMPVLSPGGNLSTRGLSTTAEVPYTITQLVGDNPTDATVSNVARWDAVARLLYPVRPGQFLMSWKAADGGSDINVRVIAGFPGDTYTYDNGTTRTFPSVSTGFPGWPVAHYEVLYNDDDEVDVIADRLTPPIALDADDRDRWFFDGEKGLAYSERITRDDETNAAENRVLSSTKVDENKQLQISEKCRNVLVFSVRLDPEEVATGDSLREIMMVRVVESYPIDERKISHDNVSIGDGGMGRFDGGTSFRVNNAPSLTGGPVTVDLWAKREPSEGHGEQVLFTTGNSQVLGGFKIGFRSAASGGAFFFRSQNTVRELFLGFTDTRWHHWAVSTGSGSVRIYRDGVEVMTFSLPAFNGTSTWTVGADESGASRFEGLIDQVRVWDTVVERQEMFAAMTVESPVVIRNNQFVGPRVNFTFNTSDFRENEETSEITVLHSGASSTTTGSVVGTAAADPVPLFLTAGEDSHPEVATRITSRLDLAGLRTGFITRPVSNYHAGLYDRGAAAGEWGPIYPVNAATTSSFVPGTSSPDTVWYRNSSHRNSVVDPNVAWPYIAVSYNTVRFPQTGPLRNQRLYIASRLGSEGVDFTGAGQQIFEANRFSGLAIYQQSDPEAAGYNPNEEHALVAPSVRHLIGGAPATNNPPQAVFALRNDLNLTDARGDYTSEPWVLAQYVDTETGEAKMSAWKVEKTRNATVDFGVNIERRGSLYPKLGYDKTDFVNFLKPLVTQPANPIYDFHYPTFAGDPLAFPYPLNVVIGASVPAETSVTPWDLRRVFWKDHKGNPWVVSGREPSVAAAPVYEARFDGRFWYPLQPGFWFDLDNDGSNDRPVGFSIPWLPENGVLYPEHAGSDVPPVPQAVRYEAFWKDDYPVIKTGETLTYAGGEYKKDHPKANGLPAVVGWAAGQVVFDTANPPMLPIAKVPGATGDITKNLSSARIIRPLDHRSVAIDADNDLPKGLNPANNNVLVRGTQWFFTGLSASLQKRVVYDTIQRRLTVRGLLNDLDISDPALTTTPISLYVLDPNILSEKDRDALKQLDDDAGTPTAGWDAKIDALYQLTRNPEALDLVGSGNDPDISSGLYYAGLMPRIERDANGNFIFDTNVQTGIRTLRRNQQSAEPLMSLGAGSALVVSPRMLDFTAADFQRPIYVTLAENNHPDLGAAPVSLHVVRISPQRFRGGLKEVLPANAFDEKITFRHTADFGGAVEDVHFEWYALEVDGEIPQSTPSENAVLWRAPLSQGGNAVTTPSLDMIGLPERLLADHWLYARYRKAGEGDFKPEPVALQGEESTEAFWIKPSIAEATPFQWAGANNSPQIQANGSLRYVPALATGWVKRVLDRINPYESRITDFYNNTSPATYTSMIQQAGARPLGPVALNSDKNVVENVGLIALYQTVLDRAFNLASATLTDTNGVQQAMLLAATRISDFYMLLGNEAYSDALDPTIGLGTASIEYGKFAPTVWSFQNQEANLLQEELALLRGSDFAKAWPVDNRLFWNFVKGEGEAAYVNNYLISDSNHDGFINEFDAAELFPQGHGDAWGHYTSSLRVHYRLLQSTFFRWLSRSEFYNLADNVLEVDYLDEQKFAEKAAARARAGTAIVRNTYRAAYTANPDGQWQGYTDVDSARAWGVAEWGKRAGQGAYFDWLTANSLLPAEAPDRSNGQPAENLEKLDRSTITAVSEVATSFQEIQTVLDDAALGVTPVGVGEDAVPFDIDPTFLEVGSGVQGDTHFEQIYQRAIGALQNAITAFNHANEADQRLRQVAINTQQLSEQAVDQDIAYRNGLKKLLGSPYSGTIGAGKLYPEGYTGPDLFLFPYVDRINAFEYLPPESGAYQDILIRKNPQATGKDTDPPNVVTEVPEGFIELYSIPEASYSLADFFRTYLPRTFTDFSPDGSNPTLGTTFALGQDYNALFANYPLPLYANSTYGLQAPPEWGTRSVTGEMQSSINSLTGAQLDVLKAVDDYQAYLRELTTDLDVMFQKQEIMLEQTDAGNALLAAQKAVNAAFIVADVAKAAVDTAQNTVEGITTAALEAFPKVVGVANDLTFAGRAGTIIAKTASVEAFDGAEKGIEIAKSVAAFAFEVVEGNFEIYDDVLSRRQDLIASTQALQQKVNNESTLRFAIGAALNNLVEKEQEFSRLVDESAALLEERMTANQRIAANVQRERYNDMTLRVAHNDALQKYRDAYELAARYAYLATKAFAYETNLADNHPSNPTSLLTEIVAARLPGHMEGNEPTINGGGLASILAKLWANFGNLRGQLGINQPQFETGKFSLRHELFRVKKPGLEDGSLPAMESDQRWRQVLNDYMVPNLWNIPEFRTFCVPPWAESEGAQPGLVIPFESHIFEGKNFFGWPLAARDQSYDSTHFSTKIIGAGIWMEGYDGTNLAVAPRVWLVPAGDDVMRIPRSPTLQSRRWSVVDQAIPVPYVINQSNLVDPRYISGISSLTEPMGAIRRYSRMRAYHDDGGDAFAEDEVVPDIRLVGRSVWNTKWVLIIPGSTLSADGMTGLRKLIGNNEAPGIRDIRLIFHTYSASGN</sequence>
<reference evidence="5 6" key="1">
    <citation type="submission" date="2019-05" db="EMBL/GenBank/DDBJ databases">
        <title>Verrucobacter flavum gen. nov., sp. nov. a new member of the family Verrucomicrobiaceae.</title>
        <authorList>
            <person name="Szuroczki S."/>
            <person name="Abbaszade G."/>
            <person name="Szabo A."/>
            <person name="Felfoldi T."/>
            <person name="Schumann P."/>
            <person name="Boka K."/>
            <person name="Keki Z."/>
            <person name="Toumi M."/>
            <person name="Toth E."/>
        </authorList>
    </citation>
    <scope>NUCLEOTIDE SEQUENCE [LARGE SCALE GENOMIC DNA]</scope>
    <source>
        <strain evidence="5 6">MG-N-17</strain>
    </source>
</reference>
<comment type="caution">
    <text evidence="5">The sequence shown here is derived from an EMBL/GenBank/DDBJ whole genome shotgun (WGS) entry which is preliminary data.</text>
</comment>
<dbReference type="Gene3D" id="2.60.120.200">
    <property type="match status" value="3"/>
</dbReference>
<dbReference type="GO" id="GO:0046872">
    <property type="term" value="F:metal ion binding"/>
    <property type="evidence" value="ECO:0007669"/>
    <property type="project" value="UniProtKB-KW"/>
</dbReference>